<organism evidence="1 2">
    <name type="scientific">Saccharothrix saharensis</name>
    <dbReference type="NCBI Taxonomy" id="571190"/>
    <lineage>
        <taxon>Bacteria</taxon>
        <taxon>Bacillati</taxon>
        <taxon>Actinomycetota</taxon>
        <taxon>Actinomycetes</taxon>
        <taxon>Pseudonocardiales</taxon>
        <taxon>Pseudonocardiaceae</taxon>
        <taxon>Saccharothrix</taxon>
    </lineage>
</organism>
<dbReference type="Proteomes" id="UP000316628">
    <property type="component" value="Unassembled WGS sequence"/>
</dbReference>
<comment type="caution">
    <text evidence="1">The sequence shown here is derived from an EMBL/GenBank/DDBJ whole genome shotgun (WGS) entry which is preliminary data.</text>
</comment>
<protein>
    <submittedName>
        <fullName evidence="1">Uncharacterized protein</fullName>
    </submittedName>
</protein>
<gene>
    <name evidence="1" type="ORF">FHX81_5843</name>
</gene>
<proteinExistence type="predicted"/>
<dbReference type="AlphaFoldDB" id="A0A543JKP8"/>
<reference evidence="1 2" key="1">
    <citation type="submission" date="2019-06" db="EMBL/GenBank/DDBJ databases">
        <title>Sequencing the genomes of 1000 actinobacteria strains.</title>
        <authorList>
            <person name="Klenk H.-P."/>
        </authorList>
    </citation>
    <scope>NUCLEOTIDE SEQUENCE [LARGE SCALE GENOMIC DNA]</scope>
    <source>
        <strain evidence="1 2">DSM 45456</strain>
    </source>
</reference>
<sequence length="49" mass="5920">MARGIPVRRVRDHEPARCWWLDAIGRYEELGQDDMVRGVRKRLAESRRR</sequence>
<accession>A0A543JKP8</accession>
<keyword evidence="2" id="KW-1185">Reference proteome</keyword>
<dbReference type="EMBL" id="VFPP01000001">
    <property type="protein sequence ID" value="TQM83420.1"/>
    <property type="molecule type" value="Genomic_DNA"/>
</dbReference>
<dbReference type="RefSeq" id="WP_170232206.1">
    <property type="nucleotide sequence ID" value="NZ_VFPP01000001.1"/>
</dbReference>
<name>A0A543JKP8_9PSEU</name>
<evidence type="ECO:0000313" key="2">
    <source>
        <dbReference type="Proteomes" id="UP000316628"/>
    </source>
</evidence>
<evidence type="ECO:0000313" key="1">
    <source>
        <dbReference type="EMBL" id="TQM83420.1"/>
    </source>
</evidence>